<dbReference type="EMBL" id="CAEZUP010000113">
    <property type="protein sequence ID" value="CAB4622408.1"/>
    <property type="molecule type" value="Genomic_DNA"/>
</dbReference>
<name>A0A6J6IGC5_9ZZZZ</name>
<accession>A0A6J6IGC5</accession>
<organism evidence="1">
    <name type="scientific">freshwater metagenome</name>
    <dbReference type="NCBI Taxonomy" id="449393"/>
    <lineage>
        <taxon>unclassified sequences</taxon>
        <taxon>metagenomes</taxon>
        <taxon>ecological metagenomes</taxon>
    </lineage>
</organism>
<dbReference type="AlphaFoldDB" id="A0A6J6IGC5"/>
<reference evidence="1" key="1">
    <citation type="submission" date="2020-05" db="EMBL/GenBank/DDBJ databases">
        <authorList>
            <person name="Chiriac C."/>
            <person name="Salcher M."/>
            <person name="Ghai R."/>
            <person name="Kavagutti S V."/>
        </authorList>
    </citation>
    <scope>NUCLEOTIDE SEQUENCE</scope>
</reference>
<protein>
    <submittedName>
        <fullName evidence="1">Unannotated protein</fullName>
    </submittedName>
</protein>
<gene>
    <name evidence="1" type="ORF">UFOPK1835_01889</name>
</gene>
<sequence length="91" mass="9300">MTEPDTASDNLRFTGRPSLSRRRVLGLGLLATGGLLLVPQFAAAAFASDGRSSATTSGFGENLLANPSFEDGVPGAGSPGWIFVDPTPVPP</sequence>
<dbReference type="PROSITE" id="PS51318">
    <property type="entry name" value="TAT"/>
    <property type="match status" value="1"/>
</dbReference>
<dbReference type="InterPro" id="IPR006311">
    <property type="entry name" value="TAT_signal"/>
</dbReference>
<proteinExistence type="predicted"/>
<evidence type="ECO:0000313" key="1">
    <source>
        <dbReference type="EMBL" id="CAB4622408.1"/>
    </source>
</evidence>